<keyword evidence="2" id="KW-1133">Transmembrane helix</keyword>
<feature type="region of interest" description="Disordered" evidence="1">
    <location>
        <begin position="282"/>
        <end position="324"/>
    </location>
</feature>
<dbReference type="InterPro" id="IPR052944">
    <property type="entry name" value="Sporulation_related"/>
</dbReference>
<protein>
    <submittedName>
        <fullName evidence="3">Outer membrane lipoprotein carrier protein LolA</fullName>
    </submittedName>
</protein>
<evidence type="ECO:0000256" key="1">
    <source>
        <dbReference type="SAM" id="MobiDB-lite"/>
    </source>
</evidence>
<feature type="compositionally biased region" description="Basic and acidic residues" evidence="1">
    <location>
        <begin position="298"/>
        <end position="309"/>
    </location>
</feature>
<evidence type="ECO:0000256" key="2">
    <source>
        <dbReference type="SAM" id="Phobius"/>
    </source>
</evidence>
<evidence type="ECO:0000313" key="3">
    <source>
        <dbReference type="EMBL" id="MBQ0828785.1"/>
    </source>
</evidence>
<reference evidence="3" key="1">
    <citation type="submission" date="2021-04" db="EMBL/GenBank/DDBJ databases">
        <title>Genome seq and assembly of Streptomyces sp. RG38.</title>
        <authorList>
            <person name="Chhetri G."/>
        </authorList>
    </citation>
    <scope>NUCLEOTIDE SEQUENCE</scope>
    <source>
        <strain evidence="3">RG38</strain>
    </source>
</reference>
<dbReference type="EMBL" id="JAGPNL010000005">
    <property type="protein sequence ID" value="MBQ0828785.1"/>
    <property type="molecule type" value="Genomic_DNA"/>
</dbReference>
<feature type="transmembrane region" description="Helical" evidence="2">
    <location>
        <begin position="29"/>
        <end position="50"/>
    </location>
</feature>
<dbReference type="AlphaFoldDB" id="A0A940XPR2"/>
<comment type="caution">
    <text evidence="3">The sequence shown here is derived from an EMBL/GenBank/DDBJ whole genome shotgun (WGS) entry which is preliminary data.</text>
</comment>
<dbReference type="Proteomes" id="UP000677875">
    <property type="component" value="Unassembled WGS sequence"/>
</dbReference>
<keyword evidence="4" id="KW-1185">Reference proteome</keyword>
<dbReference type="PANTHER" id="PTHR37507">
    <property type="entry name" value="SPORULATION PROTEIN YDCC"/>
    <property type="match status" value="1"/>
</dbReference>
<dbReference type="SUPFAM" id="SSF89392">
    <property type="entry name" value="Prokaryotic lipoproteins and lipoprotein localization factors"/>
    <property type="match status" value="1"/>
</dbReference>
<accession>A0A940XPR2</accession>
<dbReference type="PANTHER" id="PTHR37507:SF2">
    <property type="entry name" value="SPORULATION PROTEIN YDCC"/>
    <property type="match status" value="1"/>
</dbReference>
<feature type="region of interest" description="Disordered" evidence="1">
    <location>
        <begin position="1"/>
        <end position="21"/>
    </location>
</feature>
<gene>
    <name evidence="3" type="ORF">J5Y05_20135</name>
</gene>
<proteinExistence type="predicted"/>
<dbReference type="InterPro" id="IPR029046">
    <property type="entry name" value="LolA/LolB/LppX"/>
</dbReference>
<keyword evidence="3" id="KW-0449">Lipoprotein</keyword>
<evidence type="ECO:0000313" key="4">
    <source>
        <dbReference type="Proteomes" id="UP000677875"/>
    </source>
</evidence>
<keyword evidence="2" id="KW-0812">Transmembrane</keyword>
<organism evidence="3 4">
    <name type="scientific">Streptomyces tagetis</name>
    <dbReference type="NCBI Taxonomy" id="2820809"/>
    <lineage>
        <taxon>Bacteria</taxon>
        <taxon>Bacillati</taxon>
        <taxon>Actinomycetota</taxon>
        <taxon>Actinomycetes</taxon>
        <taxon>Kitasatosporales</taxon>
        <taxon>Streptomycetaceae</taxon>
        <taxon>Streptomyces</taxon>
    </lineage>
</organism>
<sequence>MAPFDSEDSTTTAAAAGDVREPRRRFARYGVPVTVMGVAAAAIGLVPALADSGDPDLPKLTAEQLVQKIAESDVEQLSGTVKITTDLGLPDLGGLESGLLSGAVGGAGGGSAADPSAKLTELATGTHTLRIAADGPERQKVSLLEDAAEYSFIHDGQDVWGYDSRSNEVYHATVADGAERPEKDVPATPKDFAEEALKAVDDTTSVTVDGTARVAGRDAYRLVVKPRQSGSTVGAISVAVDAKTGVPLKFTLTPASGGAAVVDVGFTQVSFAKPDASTFDFTPPKGAKVTEADPAAESAEKGKDGKPAEATRPGHGTESGPAGELDGMRVLGEGWNAVATFGTGGEGLPTATGGGDLDGFLGSFGDQVKGGFGKGTVFSTRLINALVTDDGTVYVGAVTKDALVKAAESAR</sequence>
<keyword evidence="2" id="KW-0472">Membrane</keyword>
<dbReference type="Gene3D" id="2.50.20.10">
    <property type="entry name" value="Lipoprotein localisation LolA/LolB/LppX"/>
    <property type="match status" value="1"/>
</dbReference>
<dbReference type="RefSeq" id="WP_210874412.1">
    <property type="nucleotide sequence ID" value="NZ_JAGPNL010000005.1"/>
</dbReference>
<name>A0A940XPR2_9ACTN</name>